<evidence type="ECO:0000256" key="5">
    <source>
        <dbReference type="ARBA" id="ARBA00022801"/>
    </source>
</evidence>
<evidence type="ECO:0000313" key="9">
    <source>
        <dbReference type="EMBL" id="TWU04783.1"/>
    </source>
</evidence>
<evidence type="ECO:0000256" key="4">
    <source>
        <dbReference type="ARBA" id="ARBA00022729"/>
    </source>
</evidence>
<evidence type="ECO:0000256" key="1">
    <source>
        <dbReference type="ARBA" id="ARBA00001913"/>
    </source>
</evidence>
<keyword evidence="3" id="KW-0479">Metal-binding</keyword>
<gene>
    <name evidence="9" type="primary">atsA_33</name>
    <name evidence="9" type="ORF">Pla52n_28270</name>
</gene>
<dbReference type="Pfam" id="PF00884">
    <property type="entry name" value="Sulfatase"/>
    <property type="match status" value="1"/>
</dbReference>
<evidence type="ECO:0000256" key="3">
    <source>
        <dbReference type="ARBA" id="ARBA00022723"/>
    </source>
</evidence>
<protein>
    <submittedName>
        <fullName evidence="9">Arylsulfatase</fullName>
        <ecNumber evidence="9">3.1.6.1</ecNumber>
    </submittedName>
</protein>
<name>A0A5C6AXY6_9BACT</name>
<dbReference type="EMBL" id="SJPN01000003">
    <property type="protein sequence ID" value="TWU04783.1"/>
    <property type="molecule type" value="Genomic_DNA"/>
</dbReference>
<evidence type="ECO:0000256" key="2">
    <source>
        <dbReference type="ARBA" id="ARBA00008779"/>
    </source>
</evidence>
<keyword evidence="6" id="KW-0106">Calcium</keyword>
<dbReference type="AlphaFoldDB" id="A0A5C6AXY6"/>
<keyword evidence="10" id="KW-1185">Reference proteome</keyword>
<evidence type="ECO:0000256" key="6">
    <source>
        <dbReference type="ARBA" id="ARBA00022837"/>
    </source>
</evidence>
<comment type="caution">
    <text evidence="9">The sequence shown here is derived from an EMBL/GenBank/DDBJ whole genome shotgun (WGS) entry which is preliminary data.</text>
</comment>
<feature type="region of interest" description="Disordered" evidence="7">
    <location>
        <begin position="1"/>
        <end position="22"/>
    </location>
</feature>
<proteinExistence type="inferred from homology"/>
<comment type="cofactor">
    <cofactor evidence="1">
        <name>Ca(2+)</name>
        <dbReference type="ChEBI" id="CHEBI:29108"/>
    </cofactor>
</comment>
<evidence type="ECO:0000259" key="8">
    <source>
        <dbReference type="Pfam" id="PF00884"/>
    </source>
</evidence>
<reference evidence="9 10" key="1">
    <citation type="submission" date="2019-02" db="EMBL/GenBank/DDBJ databases">
        <title>Deep-cultivation of Planctomycetes and their phenomic and genomic characterization uncovers novel biology.</title>
        <authorList>
            <person name="Wiegand S."/>
            <person name="Jogler M."/>
            <person name="Boedeker C."/>
            <person name="Pinto D."/>
            <person name="Vollmers J."/>
            <person name="Rivas-Marin E."/>
            <person name="Kohn T."/>
            <person name="Peeters S.H."/>
            <person name="Heuer A."/>
            <person name="Rast P."/>
            <person name="Oberbeckmann S."/>
            <person name="Bunk B."/>
            <person name="Jeske O."/>
            <person name="Meyerdierks A."/>
            <person name="Storesund J.E."/>
            <person name="Kallscheuer N."/>
            <person name="Luecker S."/>
            <person name="Lage O.M."/>
            <person name="Pohl T."/>
            <person name="Merkel B.J."/>
            <person name="Hornburger P."/>
            <person name="Mueller R.-W."/>
            <person name="Bruemmer F."/>
            <person name="Labrenz M."/>
            <person name="Spormann A.M."/>
            <person name="Op Den Camp H."/>
            <person name="Overmann J."/>
            <person name="Amann R."/>
            <person name="Jetten M.S.M."/>
            <person name="Mascher T."/>
            <person name="Medema M.H."/>
            <person name="Devos D.P."/>
            <person name="Kaster A.-K."/>
            <person name="Ovreas L."/>
            <person name="Rohde M."/>
            <person name="Galperin M.Y."/>
            <person name="Jogler C."/>
        </authorList>
    </citation>
    <scope>NUCLEOTIDE SEQUENCE [LARGE SCALE GENOMIC DNA]</scope>
    <source>
        <strain evidence="9 10">Pla52n</strain>
    </source>
</reference>
<evidence type="ECO:0000256" key="7">
    <source>
        <dbReference type="SAM" id="MobiDB-lite"/>
    </source>
</evidence>
<dbReference type="PROSITE" id="PS00149">
    <property type="entry name" value="SULFATASE_2"/>
    <property type="match status" value="1"/>
</dbReference>
<keyword evidence="5 9" id="KW-0378">Hydrolase</keyword>
<dbReference type="GO" id="GO:0046872">
    <property type="term" value="F:metal ion binding"/>
    <property type="evidence" value="ECO:0007669"/>
    <property type="project" value="UniProtKB-KW"/>
</dbReference>
<keyword evidence="4" id="KW-0732">Signal</keyword>
<dbReference type="InterPro" id="IPR050738">
    <property type="entry name" value="Sulfatase"/>
</dbReference>
<evidence type="ECO:0000313" key="10">
    <source>
        <dbReference type="Proteomes" id="UP000320176"/>
    </source>
</evidence>
<dbReference type="InterPro" id="IPR017850">
    <property type="entry name" value="Alkaline_phosphatase_core_sf"/>
</dbReference>
<sequence precursor="true">MFGDKLQDTNEQEAESSGCQASTPIPKTNKIISIPNTDWIMKTLRLIVTLVVVTAIIAGRARVLIAAEKPNIVLLFIDDWAWNGSPVAMDDSLPNSRMPVLQMPNVERLAREGMKFTNAYASPQCSPSRVCVQTGQSSPRSGFTVFMNDRGQDYFDEKGYPEFPVVPCVSDMTIDTDAVTIPEALRPLGYASAHIGKWHMRGNPGDEGYVSHDGDTSNTPGNTLPAGANQRLPDDLTDPKLMFSVTEKAIDFMNAQVKASRPFYLQISHYAMHEGRECLPATREKYAQHPLVQAYYRKIGKTAETVKRKEDPAIWLGMGDDLDGRIGAVLDCINELGIKDSTYVVLVSDNGYRHKELQLTEGFTQPHHAAKWWVWQGGIRVPMIVRGPGIKAGSVFNANVVNYDFLPTFVDWAGGDPTALKNIDGVSLASYMAGELPSDTFLNRNLYFHYPHYRSGMPHSAVVSGTRKLLHFYERPDLPMLFDLNQDMGEFHNIAPDHLEEHRRLYDSMMRYFDDVAARIPKLNPNYDAAVYRSSKEYENRVQWGPFAGSRPPAEDEK</sequence>
<dbReference type="PANTHER" id="PTHR42693">
    <property type="entry name" value="ARYLSULFATASE FAMILY MEMBER"/>
    <property type="match status" value="1"/>
</dbReference>
<dbReference type="EC" id="3.1.6.1" evidence="9"/>
<dbReference type="PANTHER" id="PTHR42693:SF42">
    <property type="entry name" value="ARYLSULFATASE G"/>
    <property type="match status" value="1"/>
</dbReference>
<organism evidence="9 10">
    <name type="scientific">Stieleria varia</name>
    <dbReference type="NCBI Taxonomy" id="2528005"/>
    <lineage>
        <taxon>Bacteria</taxon>
        <taxon>Pseudomonadati</taxon>
        <taxon>Planctomycetota</taxon>
        <taxon>Planctomycetia</taxon>
        <taxon>Pirellulales</taxon>
        <taxon>Pirellulaceae</taxon>
        <taxon>Stieleria</taxon>
    </lineage>
</organism>
<dbReference type="Gene3D" id="3.40.720.10">
    <property type="entry name" value="Alkaline Phosphatase, subunit A"/>
    <property type="match status" value="1"/>
</dbReference>
<feature type="domain" description="Sulfatase N-terminal" evidence="8">
    <location>
        <begin position="70"/>
        <end position="414"/>
    </location>
</feature>
<dbReference type="Proteomes" id="UP000320176">
    <property type="component" value="Unassembled WGS sequence"/>
</dbReference>
<accession>A0A5C6AXY6</accession>
<dbReference type="SUPFAM" id="SSF53649">
    <property type="entry name" value="Alkaline phosphatase-like"/>
    <property type="match status" value="1"/>
</dbReference>
<comment type="similarity">
    <text evidence="2">Belongs to the sulfatase family.</text>
</comment>
<dbReference type="InterPro" id="IPR024607">
    <property type="entry name" value="Sulfatase_CS"/>
</dbReference>
<dbReference type="GO" id="GO:0004065">
    <property type="term" value="F:arylsulfatase activity"/>
    <property type="evidence" value="ECO:0007669"/>
    <property type="project" value="UniProtKB-EC"/>
</dbReference>
<dbReference type="RefSeq" id="WP_342190387.1">
    <property type="nucleotide sequence ID" value="NZ_CP151726.1"/>
</dbReference>
<dbReference type="InterPro" id="IPR000917">
    <property type="entry name" value="Sulfatase_N"/>
</dbReference>
<feature type="region of interest" description="Disordered" evidence="7">
    <location>
        <begin position="205"/>
        <end position="232"/>
    </location>
</feature>